<sequence length="105" mass="11550">MSILSFKFPLFSRSVEGADAPAIHTPICAPTRCRRNSVVASGIGGGSARYKGTLIREKKLAELIEAKVAEAMQVCEGNRYSDISQTNITIKRYLQHPPSHHKINL</sequence>
<gene>
    <name evidence="1" type="ORF">SSX86_032769</name>
</gene>
<keyword evidence="2" id="KW-1185">Reference proteome</keyword>
<protein>
    <submittedName>
        <fullName evidence="1">Uncharacterized protein</fullName>
    </submittedName>
</protein>
<comment type="caution">
    <text evidence="1">The sequence shown here is derived from an EMBL/GenBank/DDBJ whole genome shotgun (WGS) entry which is preliminary data.</text>
</comment>
<proteinExistence type="predicted"/>
<accession>A0AAP0GGD7</accession>
<evidence type="ECO:0000313" key="2">
    <source>
        <dbReference type="Proteomes" id="UP001408789"/>
    </source>
</evidence>
<name>A0AAP0GGD7_9ASTR</name>
<reference evidence="1 2" key="1">
    <citation type="submission" date="2024-04" db="EMBL/GenBank/DDBJ databases">
        <title>The reference genome of an endangered Asteraceae, Deinandra increscens subsp. villosa, native to the Central Coast of California.</title>
        <authorList>
            <person name="Guilliams M."/>
            <person name="Hasenstab-Lehman K."/>
            <person name="Meyer R."/>
            <person name="Mcevoy S."/>
        </authorList>
    </citation>
    <scope>NUCLEOTIDE SEQUENCE [LARGE SCALE GENOMIC DNA]</scope>
    <source>
        <tissue evidence="1">Leaf</tissue>
    </source>
</reference>
<organism evidence="1 2">
    <name type="scientific">Deinandra increscens subsp. villosa</name>
    <dbReference type="NCBI Taxonomy" id="3103831"/>
    <lineage>
        <taxon>Eukaryota</taxon>
        <taxon>Viridiplantae</taxon>
        <taxon>Streptophyta</taxon>
        <taxon>Embryophyta</taxon>
        <taxon>Tracheophyta</taxon>
        <taxon>Spermatophyta</taxon>
        <taxon>Magnoliopsida</taxon>
        <taxon>eudicotyledons</taxon>
        <taxon>Gunneridae</taxon>
        <taxon>Pentapetalae</taxon>
        <taxon>asterids</taxon>
        <taxon>campanulids</taxon>
        <taxon>Asterales</taxon>
        <taxon>Asteraceae</taxon>
        <taxon>Asteroideae</taxon>
        <taxon>Heliantheae alliance</taxon>
        <taxon>Madieae</taxon>
        <taxon>Madiinae</taxon>
        <taxon>Deinandra</taxon>
    </lineage>
</organism>
<dbReference type="Proteomes" id="UP001408789">
    <property type="component" value="Unassembled WGS sequence"/>
</dbReference>
<dbReference type="EMBL" id="JBCNJP010013613">
    <property type="protein sequence ID" value="KAK9048268.1"/>
    <property type="molecule type" value="Genomic_DNA"/>
</dbReference>
<dbReference type="AlphaFoldDB" id="A0AAP0GGD7"/>
<evidence type="ECO:0000313" key="1">
    <source>
        <dbReference type="EMBL" id="KAK9048268.1"/>
    </source>
</evidence>